<sequence>MLDRTNFTSWQQRIRLYCRGKNNRVNILKSIDEGPFQMGTFRETLIEGNEGALHLGPERAQVYSDLSPKDKERYNMLLEGSELTKEDRESQLYDDFEHFRQNKGETIHDYYVWFAKLINDMRNIKMTMSRMQLNSKFVNNMLPEWVRFVIVVKLNRGAAGYGGAQNRVGNANPDLALNVDNIFQADDCDAFDFDVIEAPTAQTMFMVNLSSADLVYDEASPSYYSDILSELPDHDNYQTQLTPEQIFWSKDLIKMKAEALKEQTTASRPIKALTVYPPNMPATLVPKELSKLRDKVQKDDHTELVKNFSNIEHYKELYDSIKITRAKYIEQTTALLTENENLKAQIHENLKCITVDSVKQRVLAPGRYAIDVELIPPHNRNNRKVHLDYLKYLKESIETLREIVEEAKVERPLDRSLTSGRLYTKRSQELLEYMIGTCLKDFNKQDKKHASTPFTRKNQVTFKDQCETSNNNAHKHVVKLNIQKTNVPVIPSTGVNSCADASESQPRSNTKKNRISLAKDVNKKKVEEHPRTNKSSLQTTNHVDSSISSKRTVVHIVLWYLDLGCSKHMTEDRSWLKNFMKIFIRIVRFGNDHFGAIMGYGDYIIGDSVIFGVYYEEGMGHNLLTVKQFCSHGSNLYTISVEDMMKSSPTCLLSKVSKNKSWLWHRHLNHLNFGTINDLARKDLVRGLPRLKFEKDHLCSACQLGKSKKHTHTPKTENTNLKILNTLHMDLCRPMQVQTINGKKYILVIIDDYSRTRTYVFTPERISFGLVPNLVPAAPYVPTTNKESKILFQLMFDEYLEHPHIERPISPTLAVPVPVNSVGTPSSTTIDHDAPSPSYSPLSSALQYPCSQQGVAARSTIIEDNPFAPVNNDPFINVFAPEPSSEASSSGDLDEYDDVLKNKARLVAKGYRQKERIDVKESFAPVAHIEAIRIFIANAASNHMNIYQMDFKIAFLNGDLKEEVYAPRAWYDTMSRFLLDNKFSKSAVDPTLFTQKTSKHILLVQLYVDDIIFASIDPKARDIFSNEMSFKSQMSMMGQLSFLGLQVSQNPKGIFINQSKFALEILKKFRMDSCDPIDTPMMDRLKLDEDPLGIPVEQTRFRSMVGSLMYLTASRPDLVFVVEKGVVEMYFVTTDYHLADIFTKALPKEWFEFLLMRLGLKSMNLETLKLFRKEKSSKRCSFHILAYSFKLDETRFVLDANLIREALEITPIGQAHQFVFPQFGDAIIDFVNELGYTESLKKDEKDKAHIIPYYWFTKLIICYLGRTNNIHQRSASSFHLAKEDLRLGNLKFVPKGKEDEKVAAKKRGKKKTASAKQPKSKSTIKKSSKPAPTSKPKAGKGKVVKVHNVKSSFQLVDEPDEEPAQLEPEPEHQEVHAHVKGVAIQEPVAEATHPLPVVEGNDNTYANIVCDSLSHTDAETSAKSDKTNNGGDTEILQIAEELGEDFINEKPTDDEPGKLNMEPEVVSMVTVLIYQLSSLVSPLSTPVIDLSPPKPASSTTQAPIFTATTTTTTTILPPPLQQQSTTKSELAERVIALENKFSDLEELPEADMKEILHQRMFETGTYKSLPEHVALYSDPSKKRRHTSDASGLSQPLAPQSFVWKTTDTKEAPSSSSQQQSSPHTEQPVKDIPMPDTANISDSEDTYSTYLPKIKLRPEWIGKKKLSMSDLKGPTYKVAKAFHENSISLQFQMEECHRMLTDQVDLDNPEGHQLVPDVTKPLPLGGPPGQSQDYERHRYPFLREIVLRKADYKEYKISEAEKIFNLWIRNIIIRKRVEDLQLGVESYQTKLNLTQPDWDASDFLFKEDYTIISKPRAVIYRDRNDQKKMIRETEVYKFSDGTLQRIRDKLDHMVKDFKLYEYKKGMET</sequence>
<dbReference type="GO" id="GO:0004190">
    <property type="term" value="F:aspartic-type endopeptidase activity"/>
    <property type="evidence" value="ECO:0007669"/>
    <property type="project" value="UniProtKB-KW"/>
</dbReference>
<feature type="region of interest" description="Disordered" evidence="6">
    <location>
        <begin position="497"/>
        <end position="543"/>
    </location>
</feature>
<feature type="compositionally biased region" description="Basic residues" evidence="6">
    <location>
        <begin position="1337"/>
        <end position="1348"/>
    </location>
</feature>
<evidence type="ECO:0000256" key="5">
    <source>
        <dbReference type="SAM" id="Coils"/>
    </source>
</evidence>
<dbReference type="InterPro" id="IPR039537">
    <property type="entry name" value="Retrotran_Ty1/copia-like"/>
</dbReference>
<protein>
    <submittedName>
        <fullName evidence="10">Retrovirus-related Pol polyprotein from transposon TNT 1-94</fullName>
    </submittedName>
</protein>
<dbReference type="PANTHER" id="PTHR42648:SF18">
    <property type="entry name" value="RETROTRANSPOSON, UNCLASSIFIED-LIKE PROTEIN"/>
    <property type="match status" value="1"/>
</dbReference>
<dbReference type="PANTHER" id="PTHR42648">
    <property type="entry name" value="TRANSPOSASE, PUTATIVE-RELATED"/>
    <property type="match status" value="1"/>
</dbReference>
<evidence type="ECO:0000256" key="4">
    <source>
        <dbReference type="ARBA" id="ARBA00022801"/>
    </source>
</evidence>
<feature type="domain" description="Reverse transcriptase Ty1/copia-type" evidence="7">
    <location>
        <begin position="966"/>
        <end position="1082"/>
    </location>
</feature>
<dbReference type="Pfam" id="PF07727">
    <property type="entry name" value="RVT_2"/>
    <property type="match status" value="2"/>
</dbReference>
<feature type="compositionally biased region" description="Basic and acidic residues" evidence="6">
    <location>
        <begin position="520"/>
        <end position="531"/>
    </location>
</feature>
<evidence type="ECO:0000256" key="1">
    <source>
        <dbReference type="ARBA" id="ARBA00022670"/>
    </source>
</evidence>
<dbReference type="GO" id="GO:0046872">
    <property type="term" value="F:metal ion binding"/>
    <property type="evidence" value="ECO:0007669"/>
    <property type="project" value="UniProtKB-KW"/>
</dbReference>
<dbReference type="Pfam" id="PF13976">
    <property type="entry name" value="gag_pre-integrs"/>
    <property type="match status" value="1"/>
</dbReference>
<dbReference type="InterPro" id="IPR054722">
    <property type="entry name" value="PolX-like_BBD"/>
</dbReference>
<dbReference type="InterPro" id="IPR013103">
    <property type="entry name" value="RVT_2"/>
</dbReference>
<dbReference type="SUPFAM" id="SSF56672">
    <property type="entry name" value="DNA/RNA polymerases"/>
    <property type="match status" value="1"/>
</dbReference>
<feature type="domain" description="Retrovirus-related Pol polyprotein from transposon TNT 1-94-like beta-barrel" evidence="9">
    <location>
        <begin position="559"/>
        <end position="633"/>
    </location>
</feature>
<keyword evidence="5" id="KW-0175">Coiled coil</keyword>
<keyword evidence="3" id="KW-0064">Aspartyl protease</keyword>
<proteinExistence type="predicted"/>
<feature type="compositionally biased region" description="Polar residues" evidence="6">
    <location>
        <begin position="1588"/>
        <end position="1605"/>
    </location>
</feature>
<evidence type="ECO:0000256" key="2">
    <source>
        <dbReference type="ARBA" id="ARBA00022723"/>
    </source>
</evidence>
<keyword evidence="4" id="KW-0378">Hydrolase</keyword>
<reference evidence="10" key="1">
    <citation type="journal article" date="2019" name="Sci. Rep.">
        <title>Draft genome of Tanacetum cinerariifolium, the natural source of mosquito coil.</title>
        <authorList>
            <person name="Yamashiro T."/>
            <person name="Shiraishi A."/>
            <person name="Satake H."/>
            <person name="Nakayama K."/>
        </authorList>
    </citation>
    <scope>NUCLEOTIDE SEQUENCE</scope>
</reference>
<organism evidence="10">
    <name type="scientific">Tanacetum cinerariifolium</name>
    <name type="common">Dalmatian daisy</name>
    <name type="synonym">Chrysanthemum cinerariifolium</name>
    <dbReference type="NCBI Taxonomy" id="118510"/>
    <lineage>
        <taxon>Eukaryota</taxon>
        <taxon>Viridiplantae</taxon>
        <taxon>Streptophyta</taxon>
        <taxon>Embryophyta</taxon>
        <taxon>Tracheophyta</taxon>
        <taxon>Spermatophyta</taxon>
        <taxon>Magnoliopsida</taxon>
        <taxon>eudicotyledons</taxon>
        <taxon>Gunneridae</taxon>
        <taxon>Pentapetalae</taxon>
        <taxon>asterids</taxon>
        <taxon>campanulids</taxon>
        <taxon>Asterales</taxon>
        <taxon>Asteraceae</taxon>
        <taxon>Asteroideae</taxon>
        <taxon>Anthemideae</taxon>
        <taxon>Anthemidinae</taxon>
        <taxon>Tanacetum</taxon>
    </lineage>
</organism>
<dbReference type="Pfam" id="PF22936">
    <property type="entry name" value="Pol_BBD"/>
    <property type="match status" value="1"/>
</dbReference>
<evidence type="ECO:0000259" key="7">
    <source>
        <dbReference type="Pfam" id="PF07727"/>
    </source>
</evidence>
<feature type="compositionally biased region" description="Basic residues" evidence="6">
    <location>
        <begin position="1304"/>
        <end position="1328"/>
    </location>
</feature>
<feature type="region of interest" description="Disordered" evidence="6">
    <location>
        <begin position="1298"/>
        <end position="1372"/>
    </location>
</feature>
<dbReference type="InterPro" id="IPR043502">
    <property type="entry name" value="DNA/RNA_pol_sf"/>
</dbReference>
<feature type="domain" description="GAG-pre-integrase" evidence="8">
    <location>
        <begin position="635"/>
        <end position="707"/>
    </location>
</feature>
<keyword evidence="1" id="KW-0645">Protease</keyword>
<feature type="coiled-coil region" evidence="5">
    <location>
        <begin position="1520"/>
        <end position="1547"/>
    </location>
</feature>
<feature type="region of interest" description="Disordered" evidence="6">
    <location>
        <begin position="1578"/>
        <end position="1643"/>
    </location>
</feature>
<name>A0A6L2JQA6_TANCI</name>
<gene>
    <name evidence="10" type="ORF">Tci_010790</name>
</gene>
<evidence type="ECO:0000259" key="8">
    <source>
        <dbReference type="Pfam" id="PF13976"/>
    </source>
</evidence>
<dbReference type="InterPro" id="IPR025724">
    <property type="entry name" value="GAG-pre-integrase_dom"/>
</dbReference>
<evidence type="ECO:0000256" key="6">
    <source>
        <dbReference type="SAM" id="MobiDB-lite"/>
    </source>
</evidence>
<evidence type="ECO:0000256" key="3">
    <source>
        <dbReference type="ARBA" id="ARBA00022750"/>
    </source>
</evidence>
<dbReference type="EMBL" id="BKCJ010001097">
    <property type="protein sequence ID" value="GEU38812.1"/>
    <property type="molecule type" value="Genomic_DNA"/>
</dbReference>
<keyword evidence="2" id="KW-0479">Metal-binding</keyword>
<dbReference type="GO" id="GO:0006508">
    <property type="term" value="P:proteolysis"/>
    <property type="evidence" value="ECO:0007669"/>
    <property type="project" value="UniProtKB-KW"/>
</dbReference>
<comment type="caution">
    <text evidence="10">The sequence shown here is derived from an EMBL/GenBank/DDBJ whole genome shotgun (WGS) entry which is preliminary data.</text>
</comment>
<evidence type="ECO:0000313" key="10">
    <source>
        <dbReference type="EMBL" id="GEU38812.1"/>
    </source>
</evidence>
<feature type="domain" description="Reverse transcriptase Ty1/copia-type" evidence="7">
    <location>
        <begin position="899"/>
        <end position="965"/>
    </location>
</feature>
<evidence type="ECO:0000259" key="9">
    <source>
        <dbReference type="Pfam" id="PF22936"/>
    </source>
</evidence>
<feature type="compositionally biased region" description="Polar residues" evidence="6">
    <location>
        <begin position="533"/>
        <end position="543"/>
    </location>
</feature>
<accession>A0A6L2JQA6</accession>